<sequence>MSIVLTGFASGLALFAAVGAQTMFLIKHAAAGRRMAPLIVVSIVSDMLLVTLGVAGMGSLTQAVPQLMSILTIVGAVFLSGYGASALWRALRPRRAPEEGARESLDLSAAEAEAGLAADPAAAPAQGAAGARPVAAESTAGPATTGRASTLVRERSAAATGGAGTAAPATGPDAGGEGLCAAHGEGGHGHGAVGRLLRGSGTHPMVSAILALLAFTWLNPQSYFEVTVILGSMAANYGDPGRWIFAVGLYCASITWFVALGFGAKALGRLVVRYPRIWQLLDIATGSVMIVLGLVLAARLL</sequence>
<feature type="transmembrane region" description="Helical" evidence="7">
    <location>
        <begin position="6"/>
        <end position="26"/>
    </location>
</feature>
<reference evidence="8 9" key="1">
    <citation type="submission" date="2020-01" db="EMBL/GenBank/DDBJ databases">
        <authorList>
            <person name="Deng T."/>
        </authorList>
    </citation>
    <scope>NUCLEOTIDE SEQUENCE [LARGE SCALE GENOMIC DNA]</scope>
    <source>
        <strain evidence="8 9">5221</strain>
    </source>
</reference>
<evidence type="ECO:0000313" key="8">
    <source>
        <dbReference type="EMBL" id="MYM18607.1"/>
    </source>
</evidence>
<dbReference type="AlphaFoldDB" id="A0A6N9H3H7"/>
<dbReference type="GO" id="GO:0005886">
    <property type="term" value="C:plasma membrane"/>
    <property type="evidence" value="ECO:0007669"/>
    <property type="project" value="UniProtKB-SubCell"/>
</dbReference>
<feature type="transmembrane region" description="Helical" evidence="7">
    <location>
        <begin position="205"/>
        <end position="223"/>
    </location>
</feature>
<name>A0A6N9H3H7_9MICO</name>
<keyword evidence="9" id="KW-1185">Reference proteome</keyword>
<dbReference type="InterPro" id="IPR001123">
    <property type="entry name" value="LeuE-type"/>
</dbReference>
<gene>
    <name evidence="8" type="ORF">GSY69_01075</name>
</gene>
<feature type="region of interest" description="Disordered" evidence="6">
    <location>
        <begin position="127"/>
        <end position="150"/>
    </location>
</feature>
<keyword evidence="5 7" id="KW-0472">Membrane</keyword>
<dbReference type="Proteomes" id="UP000469215">
    <property type="component" value="Unassembled WGS sequence"/>
</dbReference>
<evidence type="ECO:0000256" key="2">
    <source>
        <dbReference type="ARBA" id="ARBA00022475"/>
    </source>
</evidence>
<dbReference type="PANTHER" id="PTHR30086">
    <property type="entry name" value="ARGININE EXPORTER PROTEIN ARGO"/>
    <property type="match status" value="1"/>
</dbReference>
<evidence type="ECO:0000256" key="4">
    <source>
        <dbReference type="ARBA" id="ARBA00022989"/>
    </source>
</evidence>
<organism evidence="8 9">
    <name type="scientific">Brevibacterium rongguiense</name>
    <dbReference type="NCBI Taxonomy" id="2695267"/>
    <lineage>
        <taxon>Bacteria</taxon>
        <taxon>Bacillati</taxon>
        <taxon>Actinomycetota</taxon>
        <taxon>Actinomycetes</taxon>
        <taxon>Micrococcales</taxon>
        <taxon>Brevibacteriaceae</taxon>
        <taxon>Brevibacterium</taxon>
    </lineage>
</organism>
<evidence type="ECO:0000256" key="5">
    <source>
        <dbReference type="ARBA" id="ARBA00023136"/>
    </source>
</evidence>
<comment type="caution">
    <text evidence="8">The sequence shown here is derived from an EMBL/GenBank/DDBJ whole genome shotgun (WGS) entry which is preliminary data.</text>
</comment>
<comment type="subcellular location">
    <subcellularLocation>
        <location evidence="1">Cell membrane</location>
        <topology evidence="1">Multi-pass membrane protein</topology>
    </subcellularLocation>
</comment>
<feature type="compositionally biased region" description="Low complexity" evidence="6">
    <location>
        <begin position="127"/>
        <end position="137"/>
    </location>
</feature>
<dbReference type="Pfam" id="PF01810">
    <property type="entry name" value="LysE"/>
    <property type="match status" value="1"/>
</dbReference>
<dbReference type="EMBL" id="WWEQ01000003">
    <property type="protein sequence ID" value="MYM18607.1"/>
    <property type="molecule type" value="Genomic_DNA"/>
</dbReference>
<protein>
    <submittedName>
        <fullName evidence="8">LysE family transporter</fullName>
    </submittedName>
</protein>
<keyword evidence="3 7" id="KW-0812">Transmembrane</keyword>
<accession>A0A6N9H3H7</accession>
<evidence type="ECO:0000256" key="7">
    <source>
        <dbReference type="SAM" id="Phobius"/>
    </source>
</evidence>
<dbReference type="RefSeq" id="WP_160952073.1">
    <property type="nucleotide sequence ID" value="NZ_WWEQ01000003.1"/>
</dbReference>
<evidence type="ECO:0000256" key="3">
    <source>
        <dbReference type="ARBA" id="ARBA00022692"/>
    </source>
</evidence>
<dbReference type="PANTHER" id="PTHR30086:SF20">
    <property type="entry name" value="ARGININE EXPORTER PROTEIN ARGO-RELATED"/>
    <property type="match status" value="1"/>
</dbReference>
<evidence type="ECO:0000313" key="9">
    <source>
        <dbReference type="Proteomes" id="UP000469215"/>
    </source>
</evidence>
<proteinExistence type="predicted"/>
<dbReference type="GO" id="GO:0015171">
    <property type="term" value="F:amino acid transmembrane transporter activity"/>
    <property type="evidence" value="ECO:0007669"/>
    <property type="project" value="TreeGrafter"/>
</dbReference>
<feature type="transmembrane region" description="Helical" evidence="7">
    <location>
        <begin position="38"/>
        <end position="61"/>
    </location>
</feature>
<keyword evidence="4 7" id="KW-1133">Transmembrane helix</keyword>
<feature type="transmembrane region" description="Helical" evidence="7">
    <location>
        <begin position="280"/>
        <end position="300"/>
    </location>
</feature>
<feature type="transmembrane region" description="Helical" evidence="7">
    <location>
        <begin position="243"/>
        <end position="268"/>
    </location>
</feature>
<keyword evidence="2" id="KW-1003">Cell membrane</keyword>
<evidence type="ECO:0000256" key="1">
    <source>
        <dbReference type="ARBA" id="ARBA00004651"/>
    </source>
</evidence>
<feature type="transmembrane region" description="Helical" evidence="7">
    <location>
        <begin position="67"/>
        <end position="88"/>
    </location>
</feature>
<evidence type="ECO:0000256" key="6">
    <source>
        <dbReference type="SAM" id="MobiDB-lite"/>
    </source>
</evidence>